<feature type="compositionally biased region" description="Low complexity" evidence="1">
    <location>
        <begin position="139"/>
        <end position="150"/>
    </location>
</feature>
<feature type="region of interest" description="Disordered" evidence="1">
    <location>
        <begin position="127"/>
        <end position="150"/>
    </location>
</feature>
<name>A0A060BI73_9BACT</name>
<evidence type="ECO:0000256" key="1">
    <source>
        <dbReference type="SAM" id="MobiDB-lite"/>
    </source>
</evidence>
<dbReference type="AlphaFoldDB" id="A0A060BI73"/>
<reference evidence="2" key="1">
    <citation type="journal article" date="2013" name="Environ. Microbiol.">
        <title>Seasonally variable intestinal metagenomes of the red palm weevil (Rhynchophorus ferrugineus).</title>
        <authorList>
            <person name="Jia S."/>
            <person name="Zhang X."/>
            <person name="Zhang G."/>
            <person name="Yin A."/>
            <person name="Zhang S."/>
            <person name="Li F."/>
            <person name="Wang L."/>
            <person name="Zhao D."/>
            <person name="Yun Q."/>
            <person name="Tala"/>
            <person name="Wang J."/>
            <person name="Sun G."/>
            <person name="Baabdullah M."/>
            <person name="Yu X."/>
            <person name="Hu S."/>
            <person name="Al-Mssallem I.S."/>
            <person name="Yu J."/>
        </authorList>
    </citation>
    <scope>NUCLEOTIDE SEQUENCE</scope>
</reference>
<dbReference type="EMBL" id="KF116468">
    <property type="protein sequence ID" value="AIA83713.1"/>
    <property type="molecule type" value="Genomic_DNA"/>
</dbReference>
<feature type="non-terminal residue" evidence="2">
    <location>
        <position position="150"/>
    </location>
</feature>
<organism evidence="2">
    <name type="scientific">uncultured Syntrophus sp</name>
    <dbReference type="NCBI Taxonomy" id="228671"/>
    <lineage>
        <taxon>Bacteria</taxon>
        <taxon>Pseudomonadati</taxon>
        <taxon>Thermodesulfobacteriota</taxon>
        <taxon>Syntrophia</taxon>
        <taxon>Syntrophales</taxon>
        <taxon>Syntrophaceae</taxon>
        <taxon>Syntrophus</taxon>
        <taxon>environmental samples</taxon>
    </lineage>
</organism>
<feature type="non-terminal residue" evidence="2">
    <location>
        <position position="1"/>
    </location>
</feature>
<sequence length="150" mass="15410">SRAVIGADVANWQAAAVTPGGANPGEPAILDLDADQMPDAWEAENGLDPENPSDAAMDADGDGFTNLQEYLAGTDPRDPASRLALAVEPDGAGGCVIRFTARAGRAYTIQWSADLAAWHELAEIPAPASDTPVEHSDPARATAGSTASSR</sequence>
<accession>A0A060BI73</accession>
<evidence type="ECO:0000313" key="2">
    <source>
        <dbReference type="EMBL" id="AIA83713.1"/>
    </source>
</evidence>
<protein>
    <submittedName>
        <fullName evidence="2">CAZy families PL1 protein</fullName>
    </submittedName>
</protein>
<proteinExistence type="predicted"/>
<feature type="region of interest" description="Disordered" evidence="1">
    <location>
        <begin position="42"/>
        <end position="75"/>
    </location>
</feature>